<proteinExistence type="predicted"/>
<feature type="region of interest" description="Disordered" evidence="1">
    <location>
        <begin position="54"/>
        <end position="122"/>
    </location>
</feature>
<keyword evidence="3" id="KW-1185">Reference proteome</keyword>
<evidence type="ECO:0000313" key="2">
    <source>
        <dbReference type="EMBL" id="KAL1593120.1"/>
    </source>
</evidence>
<evidence type="ECO:0000313" key="3">
    <source>
        <dbReference type="Proteomes" id="UP001521785"/>
    </source>
</evidence>
<protein>
    <submittedName>
        <fullName evidence="2">Uncharacterized protein</fullName>
    </submittedName>
</protein>
<dbReference type="EMBL" id="JAKJXO020000019">
    <property type="protein sequence ID" value="KAL1593120.1"/>
    <property type="molecule type" value="Genomic_DNA"/>
</dbReference>
<gene>
    <name evidence="2" type="ORF">SLS60_010725</name>
</gene>
<reference evidence="2 3" key="1">
    <citation type="submission" date="2024-02" db="EMBL/GenBank/DDBJ databases">
        <title>De novo assembly and annotation of 12 fungi associated with fruit tree decline syndrome in Ontario, Canada.</title>
        <authorList>
            <person name="Sulman M."/>
            <person name="Ellouze W."/>
            <person name="Ilyukhin E."/>
        </authorList>
    </citation>
    <scope>NUCLEOTIDE SEQUENCE [LARGE SCALE GENOMIC DNA]</scope>
    <source>
        <strain evidence="2 3">M42-189</strain>
    </source>
</reference>
<feature type="compositionally biased region" description="Basic residues" evidence="1">
    <location>
        <begin position="67"/>
        <end position="90"/>
    </location>
</feature>
<evidence type="ECO:0000256" key="1">
    <source>
        <dbReference type="SAM" id="MobiDB-lite"/>
    </source>
</evidence>
<name>A0ABR3QLT4_9PLEO</name>
<organism evidence="2 3">
    <name type="scientific">Paraconiothyrium brasiliense</name>
    <dbReference type="NCBI Taxonomy" id="300254"/>
    <lineage>
        <taxon>Eukaryota</taxon>
        <taxon>Fungi</taxon>
        <taxon>Dikarya</taxon>
        <taxon>Ascomycota</taxon>
        <taxon>Pezizomycotina</taxon>
        <taxon>Dothideomycetes</taxon>
        <taxon>Pleosporomycetidae</taxon>
        <taxon>Pleosporales</taxon>
        <taxon>Massarineae</taxon>
        <taxon>Didymosphaeriaceae</taxon>
        <taxon>Paraconiothyrium</taxon>
    </lineage>
</organism>
<comment type="caution">
    <text evidence="2">The sequence shown here is derived from an EMBL/GenBank/DDBJ whole genome shotgun (WGS) entry which is preliminary data.</text>
</comment>
<sequence>MEDALRATGQAAQSSTWTAKDAIPLTAAALSAIISSIATDTALQSKSIAEKTFSIAKTSHDQEQKDRSKKKKKKKVKRQKTKEKRNKKYQSAHDSAFSDDESKDQTSGSGTEHFSSGVSAINDGDSDDYNLTTLFDQTHEVSFCSTEEAPPFIDVDLADEASYTCTKQAGHIIRNSTSILVTATNEAGLSVYEQARRGVDAVVHGRQSSGSLVNEDDAHAEDAAMREQVANNDKYVSDYDTLKGNEVNVEDFAAECKPTTLADHIIEIEGVEAVEYTVTDESLEAPEQETEVGKSISDGKVAEVAARSPFSVTEESAAPILDDDNTEAIEMHNLSSRKGI</sequence>
<feature type="compositionally biased region" description="Polar residues" evidence="1">
    <location>
        <begin position="105"/>
        <end position="119"/>
    </location>
</feature>
<dbReference type="Proteomes" id="UP001521785">
    <property type="component" value="Unassembled WGS sequence"/>
</dbReference>
<accession>A0ABR3QLT4</accession>